<proteinExistence type="predicted"/>
<organism evidence="2 3">
    <name type="scientific">Aquamicrobium soli</name>
    <dbReference type="NCBI Taxonomy" id="1811518"/>
    <lineage>
        <taxon>Bacteria</taxon>
        <taxon>Pseudomonadati</taxon>
        <taxon>Pseudomonadota</taxon>
        <taxon>Alphaproteobacteria</taxon>
        <taxon>Hyphomicrobiales</taxon>
        <taxon>Phyllobacteriaceae</taxon>
        <taxon>Aquamicrobium</taxon>
    </lineage>
</organism>
<evidence type="ECO:0008006" key="4">
    <source>
        <dbReference type="Google" id="ProtNLM"/>
    </source>
</evidence>
<sequence length="313" mass="34169">MSTHSIPPASPAAAYAHEAVIADLEEDFARLVDKAIGAILAGDPKPDAVFGEFAAFISMARSVSYHEGKLLEAGIVRIAACNPDLMVMPQDRPMPIVPAALAFLERNEWSSLEGIRLRSDVHYRATYTPDLVVVNRKHHWALIMDIKRSIASYQERRLDALRQRMMAVALIGADWLYVECKAPPVSEVGIAIIDGADEACDPDRGLFGLAGIGDLLEIAGAGAALCHLRSMFAVRVREELERQCREALARTELAHRPRHHAEADGGKTCPDEAESGRGENVDPMVIELDPSKTRLPQPATRVRVGFARSRAGP</sequence>
<gene>
    <name evidence="2" type="ORF">ACFOHJ_00590</name>
</gene>
<comment type="caution">
    <text evidence="2">The sequence shown here is derived from an EMBL/GenBank/DDBJ whole genome shotgun (WGS) entry which is preliminary data.</text>
</comment>
<dbReference type="EMBL" id="JBHRTK010000001">
    <property type="protein sequence ID" value="MFC3204710.1"/>
    <property type="molecule type" value="Genomic_DNA"/>
</dbReference>
<accession>A0ABV7K3V6</accession>
<protein>
    <recommendedName>
        <fullName evidence="4">Transposase</fullName>
    </recommendedName>
</protein>
<feature type="compositionally biased region" description="Basic and acidic residues" evidence="1">
    <location>
        <begin position="255"/>
        <end position="265"/>
    </location>
</feature>
<name>A0ABV7K3V6_9HYPH</name>
<evidence type="ECO:0000313" key="2">
    <source>
        <dbReference type="EMBL" id="MFC3204710.1"/>
    </source>
</evidence>
<dbReference type="Proteomes" id="UP001595583">
    <property type="component" value="Unassembled WGS sequence"/>
</dbReference>
<evidence type="ECO:0000313" key="3">
    <source>
        <dbReference type="Proteomes" id="UP001595583"/>
    </source>
</evidence>
<keyword evidence="3" id="KW-1185">Reference proteome</keyword>
<feature type="region of interest" description="Disordered" evidence="1">
    <location>
        <begin position="255"/>
        <end position="313"/>
    </location>
</feature>
<evidence type="ECO:0000256" key="1">
    <source>
        <dbReference type="SAM" id="MobiDB-lite"/>
    </source>
</evidence>
<reference evidence="3" key="1">
    <citation type="journal article" date="2019" name="Int. J. Syst. Evol. Microbiol.">
        <title>The Global Catalogue of Microorganisms (GCM) 10K type strain sequencing project: providing services to taxonomists for standard genome sequencing and annotation.</title>
        <authorList>
            <consortium name="The Broad Institute Genomics Platform"/>
            <consortium name="The Broad Institute Genome Sequencing Center for Infectious Disease"/>
            <person name="Wu L."/>
            <person name="Ma J."/>
        </authorList>
    </citation>
    <scope>NUCLEOTIDE SEQUENCE [LARGE SCALE GENOMIC DNA]</scope>
    <source>
        <strain evidence="3">KCTC 52165</strain>
    </source>
</reference>
<dbReference type="RefSeq" id="WP_378217446.1">
    <property type="nucleotide sequence ID" value="NZ_JBHRTK010000001.1"/>
</dbReference>